<protein>
    <submittedName>
        <fullName evidence="1">Nitroreductase family protein</fullName>
    </submittedName>
</protein>
<proteinExistence type="predicted"/>
<dbReference type="GO" id="GO:0016491">
    <property type="term" value="F:oxidoreductase activity"/>
    <property type="evidence" value="ECO:0007669"/>
    <property type="project" value="InterPro"/>
</dbReference>
<evidence type="ECO:0000313" key="2">
    <source>
        <dbReference type="Proteomes" id="UP001266995"/>
    </source>
</evidence>
<dbReference type="Proteomes" id="UP001266995">
    <property type="component" value="Unassembled WGS sequence"/>
</dbReference>
<dbReference type="AlphaFoldDB" id="A0AAW8VMM6"/>
<sequence>MNVLCNLKAFVVRLKFLYRDWKYINLFADSDKKELDVTLALLRKNCHILDKGLHIVPFDKGHGRKTYNEALALKRNLVSTPKENDLSFLWCCDIIALYEKAQKNELKELNIPFHNYNKSEKQLIYDFLHSRVSCRNFNNIIIDDCIWNEIIGIAADAPNGCCRQTSRIYVVNDRTTISKLKHNIGGATGFSNGIPYLLCVTSDVRSYACMDRMLAYIDASLFVENLVLACRANNVFTTILNFQHASEKERNNVMELLNIPLYERIIVFIAAGRVDFVPVKPLRMHVNEFRKL</sequence>
<dbReference type="EMBL" id="JAVSNH010000001">
    <property type="protein sequence ID" value="MDT4513484.1"/>
    <property type="molecule type" value="Genomic_DNA"/>
</dbReference>
<gene>
    <name evidence="1" type="ORF">RO785_21155</name>
</gene>
<comment type="caution">
    <text evidence="1">The sequence shown here is derived from an EMBL/GenBank/DDBJ whole genome shotgun (WGS) entry which is preliminary data.</text>
</comment>
<organism evidence="1 2">
    <name type="scientific">Bacteroides cellulosilyticus</name>
    <dbReference type="NCBI Taxonomy" id="246787"/>
    <lineage>
        <taxon>Bacteria</taxon>
        <taxon>Pseudomonadati</taxon>
        <taxon>Bacteroidota</taxon>
        <taxon>Bacteroidia</taxon>
        <taxon>Bacteroidales</taxon>
        <taxon>Bacteroidaceae</taxon>
        <taxon>Bacteroides</taxon>
    </lineage>
</organism>
<dbReference type="RefSeq" id="WP_195511588.1">
    <property type="nucleotide sequence ID" value="NZ_JADMQL010000002.1"/>
</dbReference>
<dbReference type="SUPFAM" id="SSF55469">
    <property type="entry name" value="FMN-dependent nitroreductase-like"/>
    <property type="match status" value="1"/>
</dbReference>
<dbReference type="Gene3D" id="3.40.109.10">
    <property type="entry name" value="NADH Oxidase"/>
    <property type="match status" value="1"/>
</dbReference>
<name>A0AAW8VMM6_9BACE</name>
<accession>A0AAW8VMM6</accession>
<reference evidence="1" key="1">
    <citation type="submission" date="2023-08" db="EMBL/GenBank/DDBJ databases">
        <title>Reintroducing virulent viruses to syntetic microbiomes.</title>
        <authorList>
            <person name="Wilde J."/>
            <person name="Boyes R."/>
            <person name="Robinson A.V."/>
            <person name="Daisley B.A."/>
            <person name="Allen-Vercoe E."/>
        </authorList>
    </citation>
    <scope>NUCLEOTIDE SEQUENCE</scope>
    <source>
        <strain evidence="1">225I_12FAA</strain>
    </source>
</reference>
<evidence type="ECO:0000313" key="1">
    <source>
        <dbReference type="EMBL" id="MDT4513484.1"/>
    </source>
</evidence>
<dbReference type="InterPro" id="IPR000415">
    <property type="entry name" value="Nitroreductase-like"/>
</dbReference>